<dbReference type="PIRSF" id="PIRSF037225">
    <property type="entry name" value="UCP037225"/>
    <property type="match status" value="1"/>
</dbReference>
<evidence type="ECO:0000313" key="1">
    <source>
        <dbReference type="EMBL" id="PDH40255.1"/>
    </source>
</evidence>
<dbReference type="AlphaFoldDB" id="A0A2A5WUP7"/>
<name>A0A2A5WUP7_9GAMM</name>
<organism evidence="1 2">
    <name type="scientific">OM182 bacterium MED-G24</name>
    <dbReference type="NCBI Taxonomy" id="1986255"/>
    <lineage>
        <taxon>Bacteria</taxon>
        <taxon>Pseudomonadati</taxon>
        <taxon>Pseudomonadota</taxon>
        <taxon>Gammaproteobacteria</taxon>
        <taxon>OMG group</taxon>
        <taxon>OM182 clade</taxon>
    </lineage>
</organism>
<evidence type="ECO:0000313" key="2">
    <source>
        <dbReference type="Proteomes" id="UP000219327"/>
    </source>
</evidence>
<dbReference type="InterPro" id="IPR025990">
    <property type="entry name" value="zinc_ribbon_bacterial"/>
</dbReference>
<proteinExistence type="predicted"/>
<dbReference type="Pfam" id="PF14255">
    <property type="entry name" value="Zn_ribbon_21"/>
    <property type="match status" value="1"/>
</dbReference>
<protein>
    <recommendedName>
        <fullName evidence="3">CPXCG motif-containing cysteine-rich protein</fullName>
    </recommendedName>
</protein>
<dbReference type="InterPro" id="IPR017143">
    <property type="entry name" value="UCP037225"/>
</dbReference>
<evidence type="ECO:0008006" key="3">
    <source>
        <dbReference type="Google" id="ProtNLM"/>
    </source>
</evidence>
<sequence>MLVEHKVHCPYCGEPIEVLIDTTIEVQEYVEDCQVCCRPIVFVVTTSFDGEIDVAVRHENE</sequence>
<dbReference type="EMBL" id="NTKD01000014">
    <property type="protein sequence ID" value="PDH40255.1"/>
    <property type="molecule type" value="Genomic_DNA"/>
</dbReference>
<accession>A0A2A5WUP7</accession>
<gene>
    <name evidence="1" type="ORF">CNE99_04035</name>
</gene>
<comment type="caution">
    <text evidence="1">The sequence shown here is derived from an EMBL/GenBank/DDBJ whole genome shotgun (WGS) entry which is preliminary data.</text>
</comment>
<reference evidence="1 2" key="1">
    <citation type="submission" date="2017-08" db="EMBL/GenBank/DDBJ databases">
        <title>Fine stratification of microbial communities through a metagenomic profile of the photic zone.</title>
        <authorList>
            <person name="Haro-Moreno J.M."/>
            <person name="Lopez-Perez M."/>
            <person name="De La Torre J."/>
            <person name="Picazo A."/>
            <person name="Camacho A."/>
            <person name="Rodriguez-Valera F."/>
        </authorList>
    </citation>
    <scope>NUCLEOTIDE SEQUENCE [LARGE SCALE GENOMIC DNA]</scope>
    <source>
        <strain evidence="1">MED-G24</strain>
    </source>
</reference>
<dbReference type="Proteomes" id="UP000219327">
    <property type="component" value="Unassembled WGS sequence"/>
</dbReference>